<gene>
    <name evidence="2" type="ORF">SteCoe_13880</name>
</gene>
<protein>
    <submittedName>
        <fullName evidence="2">Uncharacterized protein</fullName>
    </submittedName>
</protein>
<evidence type="ECO:0000256" key="1">
    <source>
        <dbReference type="SAM" id="MobiDB-lite"/>
    </source>
</evidence>
<name>A0A1R2C7A4_9CILI</name>
<evidence type="ECO:0000313" key="2">
    <source>
        <dbReference type="EMBL" id="OMJ84898.1"/>
    </source>
</evidence>
<keyword evidence="3" id="KW-1185">Reference proteome</keyword>
<dbReference type="OrthoDB" id="324928at2759"/>
<organism evidence="2 3">
    <name type="scientific">Stentor coeruleus</name>
    <dbReference type="NCBI Taxonomy" id="5963"/>
    <lineage>
        <taxon>Eukaryota</taxon>
        <taxon>Sar</taxon>
        <taxon>Alveolata</taxon>
        <taxon>Ciliophora</taxon>
        <taxon>Postciliodesmatophora</taxon>
        <taxon>Heterotrichea</taxon>
        <taxon>Heterotrichida</taxon>
        <taxon>Stentoridae</taxon>
        <taxon>Stentor</taxon>
    </lineage>
</organism>
<feature type="compositionally biased region" description="Basic and acidic residues" evidence="1">
    <location>
        <begin position="1"/>
        <end position="10"/>
    </location>
</feature>
<evidence type="ECO:0000313" key="3">
    <source>
        <dbReference type="Proteomes" id="UP000187209"/>
    </source>
</evidence>
<reference evidence="2 3" key="1">
    <citation type="submission" date="2016-11" db="EMBL/GenBank/DDBJ databases">
        <title>The macronuclear genome of Stentor coeruleus: a giant cell with tiny introns.</title>
        <authorList>
            <person name="Slabodnick M."/>
            <person name="Ruby J.G."/>
            <person name="Reiff S.B."/>
            <person name="Swart E.C."/>
            <person name="Gosai S."/>
            <person name="Prabakaran S."/>
            <person name="Witkowska E."/>
            <person name="Larue G.E."/>
            <person name="Fisher S."/>
            <person name="Freeman R.M."/>
            <person name="Gunawardena J."/>
            <person name="Chu W."/>
            <person name="Stover N.A."/>
            <person name="Gregory B.D."/>
            <person name="Nowacki M."/>
            <person name="Derisi J."/>
            <person name="Roy S.W."/>
            <person name="Marshall W.F."/>
            <person name="Sood P."/>
        </authorList>
    </citation>
    <scope>NUCLEOTIDE SEQUENCE [LARGE SCALE GENOMIC DNA]</scope>
    <source>
        <strain evidence="2">WM001</strain>
    </source>
</reference>
<feature type="region of interest" description="Disordered" evidence="1">
    <location>
        <begin position="1"/>
        <end position="28"/>
    </location>
</feature>
<comment type="caution">
    <text evidence="2">The sequence shown here is derived from an EMBL/GenBank/DDBJ whole genome shotgun (WGS) entry which is preliminary data.</text>
</comment>
<dbReference type="Proteomes" id="UP000187209">
    <property type="component" value="Unassembled WGS sequence"/>
</dbReference>
<proteinExistence type="predicted"/>
<dbReference type="AlphaFoldDB" id="A0A1R2C7A4"/>
<dbReference type="EMBL" id="MPUH01000254">
    <property type="protein sequence ID" value="OMJ84898.1"/>
    <property type="molecule type" value="Genomic_DNA"/>
</dbReference>
<accession>A0A1R2C7A4</accession>
<sequence>MLNRQEREITQIHSSTSEAKKETKVLNNEKTTMESDILRTKKENEYLKQEIKRLERLVYGKGSPRRS</sequence>